<dbReference type="AlphaFoldDB" id="A0A8H4TE65"/>
<evidence type="ECO:0000313" key="4">
    <source>
        <dbReference type="Proteomes" id="UP000622797"/>
    </source>
</evidence>
<sequence length="153" mass="17415">MAITDLIHPVYDIWFRWIDPILTASGMWGNFFAHDLAMQSFFTNYPPTEHLKSFLYQIGGMGTSYLILQTTLLRYTHDVNIWKMVQLAIIPADFTMFAAIYNGMRIEGNLALANWRPIDWISIVITALCTILRVAFVLGVGIKKTKGNAAKRV</sequence>
<keyword evidence="1" id="KW-1133">Transmembrane helix</keyword>
<gene>
    <name evidence="3" type="ORF">FSARC_11674</name>
</gene>
<organism evidence="3 4">
    <name type="scientific">Fusarium sarcochroum</name>
    <dbReference type="NCBI Taxonomy" id="1208366"/>
    <lineage>
        <taxon>Eukaryota</taxon>
        <taxon>Fungi</taxon>
        <taxon>Dikarya</taxon>
        <taxon>Ascomycota</taxon>
        <taxon>Pezizomycotina</taxon>
        <taxon>Sordariomycetes</taxon>
        <taxon>Hypocreomycetidae</taxon>
        <taxon>Hypocreales</taxon>
        <taxon>Nectriaceae</taxon>
        <taxon>Fusarium</taxon>
        <taxon>Fusarium lateritium species complex</taxon>
    </lineage>
</organism>
<reference evidence="3" key="2">
    <citation type="submission" date="2020-05" db="EMBL/GenBank/DDBJ databases">
        <authorList>
            <person name="Kim H.-S."/>
            <person name="Proctor R.H."/>
            <person name="Brown D.W."/>
        </authorList>
    </citation>
    <scope>NUCLEOTIDE SEQUENCE</scope>
    <source>
        <strain evidence="3">NRRL 20472</strain>
    </source>
</reference>
<evidence type="ECO:0000256" key="1">
    <source>
        <dbReference type="SAM" id="Phobius"/>
    </source>
</evidence>
<evidence type="ECO:0000313" key="3">
    <source>
        <dbReference type="EMBL" id="KAF4956144.1"/>
    </source>
</evidence>
<dbReference type="InterPro" id="IPR056121">
    <property type="entry name" value="DUF7704"/>
</dbReference>
<dbReference type="PANTHER" id="PTHR37019">
    <property type="entry name" value="CHROMOSOME 1, WHOLE GENOME SHOTGUN SEQUENCE"/>
    <property type="match status" value="1"/>
</dbReference>
<feature type="transmembrane region" description="Helical" evidence="1">
    <location>
        <begin position="54"/>
        <end position="72"/>
    </location>
</feature>
<dbReference type="PANTHER" id="PTHR37019:SF1">
    <property type="entry name" value="EXPERA DOMAIN-CONTAINING PROTEIN"/>
    <property type="match status" value="1"/>
</dbReference>
<evidence type="ECO:0000259" key="2">
    <source>
        <dbReference type="Pfam" id="PF24803"/>
    </source>
</evidence>
<accession>A0A8H4TE65</accession>
<keyword evidence="1" id="KW-0812">Transmembrane</keyword>
<dbReference type="Proteomes" id="UP000622797">
    <property type="component" value="Unassembled WGS sequence"/>
</dbReference>
<proteinExistence type="predicted"/>
<dbReference type="OrthoDB" id="5313995at2759"/>
<feature type="transmembrane region" description="Helical" evidence="1">
    <location>
        <begin position="84"/>
        <end position="101"/>
    </location>
</feature>
<keyword evidence="1" id="KW-0472">Membrane</keyword>
<dbReference type="EMBL" id="JABEXW010000759">
    <property type="protein sequence ID" value="KAF4956144.1"/>
    <property type="molecule type" value="Genomic_DNA"/>
</dbReference>
<name>A0A8H4TE65_9HYPO</name>
<feature type="domain" description="DUF7704" evidence="2">
    <location>
        <begin position="7"/>
        <end position="141"/>
    </location>
</feature>
<reference evidence="3" key="1">
    <citation type="journal article" date="2020" name="BMC Genomics">
        <title>Correction to: Identification and distribution of gene clusters required for synthesis of sphingolipid metabolism inhibitors in diverse species of the filamentous fungus Fusarium.</title>
        <authorList>
            <person name="Kim H.S."/>
            <person name="Lohmar J.M."/>
            <person name="Busman M."/>
            <person name="Brown D.W."/>
            <person name="Naumann T.A."/>
            <person name="Divon H.H."/>
            <person name="Lysoe E."/>
            <person name="Uhlig S."/>
            <person name="Proctor R.H."/>
        </authorList>
    </citation>
    <scope>NUCLEOTIDE SEQUENCE</scope>
    <source>
        <strain evidence="3">NRRL 20472</strain>
    </source>
</reference>
<protein>
    <recommendedName>
        <fullName evidence="2">DUF7704 domain-containing protein</fullName>
    </recommendedName>
</protein>
<keyword evidence="4" id="KW-1185">Reference proteome</keyword>
<feature type="transmembrane region" description="Helical" evidence="1">
    <location>
        <begin position="121"/>
        <end position="142"/>
    </location>
</feature>
<comment type="caution">
    <text evidence="3">The sequence shown here is derived from an EMBL/GenBank/DDBJ whole genome shotgun (WGS) entry which is preliminary data.</text>
</comment>
<dbReference type="Pfam" id="PF24803">
    <property type="entry name" value="DUF7704"/>
    <property type="match status" value="1"/>
</dbReference>